<dbReference type="SFLD" id="SFLDS00003">
    <property type="entry name" value="Haloacid_Dehalogenase"/>
    <property type="match status" value="1"/>
</dbReference>
<feature type="region of interest" description="Disordered" evidence="17">
    <location>
        <begin position="1"/>
        <end position="27"/>
    </location>
</feature>
<dbReference type="PANTHER" id="PTHR24092">
    <property type="entry name" value="PROBABLE PHOSPHOLIPID-TRANSPORTING ATPASE"/>
    <property type="match status" value="1"/>
</dbReference>
<feature type="transmembrane region" description="Helical" evidence="16">
    <location>
        <begin position="968"/>
        <end position="986"/>
    </location>
</feature>
<gene>
    <name evidence="20" type="ORF">TrRE_jg12800</name>
</gene>
<dbReference type="InterPro" id="IPR032631">
    <property type="entry name" value="P-type_ATPase_N"/>
</dbReference>
<evidence type="ECO:0000256" key="8">
    <source>
        <dbReference type="ARBA" id="ARBA00022842"/>
    </source>
</evidence>
<dbReference type="PRINTS" id="PR00119">
    <property type="entry name" value="CATATPASE"/>
</dbReference>
<feature type="binding site" evidence="15">
    <location>
        <position position="440"/>
    </location>
    <ligand>
        <name>Mg(2+)</name>
        <dbReference type="ChEBI" id="CHEBI:18420"/>
    </ligand>
</feature>
<dbReference type="FunFam" id="3.40.50.1000:FF:000014">
    <property type="entry name" value="Phospholipid-transporting ATPase"/>
    <property type="match status" value="1"/>
</dbReference>
<keyword evidence="21" id="KW-1185">Reference proteome</keyword>
<evidence type="ECO:0000256" key="6">
    <source>
        <dbReference type="ARBA" id="ARBA00022741"/>
    </source>
</evidence>
<feature type="transmembrane region" description="Helical" evidence="16">
    <location>
        <begin position="1057"/>
        <end position="1075"/>
    </location>
</feature>
<accession>A0A9W7AIV2</accession>
<dbReference type="InterPro" id="IPR018303">
    <property type="entry name" value="ATPase_P-typ_P_site"/>
</dbReference>
<dbReference type="Pfam" id="PF16209">
    <property type="entry name" value="PhoLip_ATPase_N"/>
    <property type="match status" value="1"/>
</dbReference>
<feature type="binding site" evidence="14">
    <location>
        <position position="879"/>
    </location>
    <ligand>
        <name>ATP</name>
        <dbReference type="ChEBI" id="CHEBI:30616"/>
    </ligand>
</feature>
<evidence type="ECO:0000256" key="2">
    <source>
        <dbReference type="ARBA" id="ARBA00008109"/>
    </source>
</evidence>
<dbReference type="GO" id="GO:0140326">
    <property type="term" value="F:ATPase-coupled intramembrane lipid transporter activity"/>
    <property type="evidence" value="ECO:0007669"/>
    <property type="project" value="UniProtKB-EC"/>
</dbReference>
<dbReference type="SUPFAM" id="SSF81665">
    <property type="entry name" value="Calcium ATPase, transmembrane domain M"/>
    <property type="match status" value="1"/>
</dbReference>
<dbReference type="Proteomes" id="UP001165082">
    <property type="component" value="Unassembled WGS sequence"/>
</dbReference>
<dbReference type="GO" id="GO:0045332">
    <property type="term" value="P:phospholipid translocation"/>
    <property type="evidence" value="ECO:0007669"/>
    <property type="project" value="TreeGrafter"/>
</dbReference>
<keyword evidence="9 16" id="KW-1278">Translocase</keyword>
<feature type="binding site" evidence="14">
    <location>
        <position position="849"/>
    </location>
    <ligand>
        <name>ATP</name>
        <dbReference type="ChEBI" id="CHEBI:30616"/>
    </ligand>
</feature>
<feature type="domain" description="P-type ATPase C-terminal" evidence="19">
    <location>
        <begin position="902"/>
        <end position="1153"/>
    </location>
</feature>
<dbReference type="Gene3D" id="3.40.1110.10">
    <property type="entry name" value="Calcium-transporting ATPase, cytoplasmic domain N"/>
    <property type="match status" value="1"/>
</dbReference>
<feature type="active site" description="4-aspartylphosphate intermediate" evidence="13">
    <location>
        <position position="440"/>
    </location>
</feature>
<feature type="binding site" evidence="14">
    <location>
        <position position="748"/>
    </location>
    <ligand>
        <name>ATP</name>
        <dbReference type="ChEBI" id="CHEBI:30616"/>
    </ligand>
</feature>
<dbReference type="SFLD" id="SFLDF00027">
    <property type="entry name" value="p-type_atpase"/>
    <property type="match status" value="1"/>
</dbReference>
<organism evidence="20 21">
    <name type="scientific">Triparma retinervis</name>
    <dbReference type="NCBI Taxonomy" id="2557542"/>
    <lineage>
        <taxon>Eukaryota</taxon>
        <taxon>Sar</taxon>
        <taxon>Stramenopiles</taxon>
        <taxon>Ochrophyta</taxon>
        <taxon>Bolidophyceae</taxon>
        <taxon>Parmales</taxon>
        <taxon>Triparmaceae</taxon>
        <taxon>Triparma</taxon>
    </lineage>
</organism>
<feature type="binding site" evidence="14">
    <location>
        <position position="442"/>
    </location>
    <ligand>
        <name>ATP</name>
        <dbReference type="ChEBI" id="CHEBI:30616"/>
    </ligand>
</feature>
<evidence type="ECO:0000256" key="11">
    <source>
        <dbReference type="ARBA" id="ARBA00023136"/>
    </source>
</evidence>
<keyword evidence="3" id="KW-0813">Transport</keyword>
<evidence type="ECO:0000256" key="17">
    <source>
        <dbReference type="SAM" id="MobiDB-lite"/>
    </source>
</evidence>
<feature type="binding site" evidence="14">
    <location>
        <position position="441"/>
    </location>
    <ligand>
        <name>ATP</name>
        <dbReference type="ChEBI" id="CHEBI:30616"/>
    </ligand>
</feature>
<dbReference type="GO" id="GO:0016887">
    <property type="term" value="F:ATP hydrolysis activity"/>
    <property type="evidence" value="ECO:0007669"/>
    <property type="project" value="InterPro"/>
</dbReference>
<evidence type="ECO:0000256" key="16">
    <source>
        <dbReference type="RuleBase" id="RU362033"/>
    </source>
</evidence>
<dbReference type="OrthoDB" id="377733at2759"/>
<dbReference type="SFLD" id="SFLDG00002">
    <property type="entry name" value="C1.7:_P-type_atpase_like"/>
    <property type="match status" value="1"/>
</dbReference>
<evidence type="ECO:0000256" key="5">
    <source>
        <dbReference type="ARBA" id="ARBA00022723"/>
    </source>
</evidence>
<evidence type="ECO:0000259" key="19">
    <source>
        <dbReference type="Pfam" id="PF16212"/>
    </source>
</evidence>
<keyword evidence="10 16" id="KW-1133">Transmembrane helix</keyword>
<feature type="binding site" evidence="14">
    <location>
        <position position="749"/>
    </location>
    <ligand>
        <name>ATP</name>
        <dbReference type="ChEBI" id="CHEBI:30616"/>
    </ligand>
</feature>
<dbReference type="InterPro" id="IPR023298">
    <property type="entry name" value="ATPase_P-typ_TM_dom_sf"/>
</dbReference>
<dbReference type="GO" id="GO:0005524">
    <property type="term" value="F:ATP binding"/>
    <property type="evidence" value="ECO:0007669"/>
    <property type="project" value="UniProtKB-UniRule"/>
</dbReference>
<dbReference type="InterPro" id="IPR006539">
    <property type="entry name" value="P-type_ATPase_IV"/>
</dbReference>
<comment type="similarity">
    <text evidence="2 16">Belongs to the cation transport ATPase (P-type) (TC 3.A.3) family. Type IV subfamily.</text>
</comment>
<proteinExistence type="inferred from homology"/>
<feature type="binding site" evidence="14">
    <location>
        <position position="880"/>
    </location>
    <ligand>
        <name>ATP</name>
        <dbReference type="ChEBI" id="CHEBI:30616"/>
    </ligand>
</feature>
<feature type="binding site" evidence="15">
    <location>
        <position position="876"/>
    </location>
    <ligand>
        <name>Mg(2+)</name>
        <dbReference type="ChEBI" id="CHEBI:18420"/>
    </ligand>
</feature>
<feature type="transmembrane region" description="Helical" evidence="16">
    <location>
        <begin position="311"/>
        <end position="329"/>
    </location>
</feature>
<dbReference type="InterPro" id="IPR044492">
    <property type="entry name" value="P_typ_ATPase_HD_dom"/>
</dbReference>
<dbReference type="NCBIfam" id="TIGR01494">
    <property type="entry name" value="ATPase_P-type"/>
    <property type="match status" value="1"/>
</dbReference>
<dbReference type="SUPFAM" id="SSF81660">
    <property type="entry name" value="Metal cation-transporting ATPase, ATP-binding domain N"/>
    <property type="match status" value="1"/>
</dbReference>
<reference evidence="20" key="1">
    <citation type="submission" date="2022-07" db="EMBL/GenBank/DDBJ databases">
        <title>Genome analysis of Parmales, a sister group of diatoms, reveals the evolutionary specialization of diatoms from phago-mixotrophs to photoautotrophs.</title>
        <authorList>
            <person name="Ban H."/>
            <person name="Sato S."/>
            <person name="Yoshikawa S."/>
            <person name="Kazumasa Y."/>
            <person name="Nakamura Y."/>
            <person name="Ichinomiya M."/>
            <person name="Saitoh K."/>
            <person name="Sato N."/>
            <person name="Blanc-Mathieu R."/>
            <person name="Endo H."/>
            <person name="Kuwata A."/>
            <person name="Ogata H."/>
        </authorList>
    </citation>
    <scope>NUCLEOTIDE SEQUENCE</scope>
</reference>
<feature type="transmembrane region" description="Helical" evidence="16">
    <location>
        <begin position="100"/>
        <end position="120"/>
    </location>
</feature>
<feature type="binding site" evidence="14">
    <location>
        <position position="624"/>
    </location>
    <ligand>
        <name>ATP</name>
        <dbReference type="ChEBI" id="CHEBI:30616"/>
    </ligand>
</feature>
<dbReference type="PROSITE" id="PS00154">
    <property type="entry name" value="ATPASE_E1_E2"/>
    <property type="match status" value="1"/>
</dbReference>
<dbReference type="Pfam" id="PF16212">
    <property type="entry name" value="PhoLip_ATPase_C"/>
    <property type="match status" value="1"/>
</dbReference>
<dbReference type="GO" id="GO:0000287">
    <property type="term" value="F:magnesium ion binding"/>
    <property type="evidence" value="ECO:0007669"/>
    <property type="project" value="UniProtKB-UniRule"/>
</dbReference>
<comment type="catalytic activity">
    <reaction evidence="12 16">
        <text>ATP + H2O + phospholipidSide 1 = ADP + phosphate + phospholipidSide 2.</text>
        <dbReference type="EC" id="7.6.2.1"/>
    </reaction>
</comment>
<feature type="transmembrane region" description="Helical" evidence="16">
    <location>
        <begin position="1016"/>
        <end position="1037"/>
    </location>
</feature>
<keyword evidence="6 14" id="KW-0547">Nucleotide-binding</keyword>
<dbReference type="NCBIfam" id="TIGR01652">
    <property type="entry name" value="ATPase-Plipid"/>
    <property type="match status" value="1"/>
</dbReference>
<dbReference type="SUPFAM" id="SSF56784">
    <property type="entry name" value="HAD-like"/>
    <property type="match status" value="1"/>
</dbReference>
<evidence type="ECO:0000313" key="21">
    <source>
        <dbReference type="Proteomes" id="UP001165082"/>
    </source>
</evidence>
<dbReference type="Pfam" id="PF13246">
    <property type="entry name" value="Cation_ATPase"/>
    <property type="match status" value="1"/>
</dbReference>
<evidence type="ECO:0000256" key="4">
    <source>
        <dbReference type="ARBA" id="ARBA00022692"/>
    </source>
</evidence>
<feature type="binding site" evidence="15">
    <location>
        <position position="442"/>
    </location>
    <ligand>
        <name>Mg(2+)</name>
        <dbReference type="ChEBI" id="CHEBI:18420"/>
    </ligand>
</feature>
<dbReference type="PANTHER" id="PTHR24092:SF180">
    <property type="entry name" value="PHOSPHOLIPID-TRANSPORTING ATPASE DNF1-RELATED"/>
    <property type="match status" value="1"/>
</dbReference>
<keyword evidence="4 16" id="KW-0812">Transmembrane</keyword>
<feature type="binding site" evidence="14">
    <location>
        <position position="440"/>
    </location>
    <ligand>
        <name>ATP</name>
        <dbReference type="ChEBI" id="CHEBI:30616"/>
    </ligand>
</feature>
<comment type="cofactor">
    <cofactor evidence="15">
        <name>Mg(2+)</name>
        <dbReference type="ChEBI" id="CHEBI:18420"/>
    </cofactor>
</comment>
<evidence type="ECO:0000256" key="7">
    <source>
        <dbReference type="ARBA" id="ARBA00022840"/>
    </source>
</evidence>
<dbReference type="InterPro" id="IPR032630">
    <property type="entry name" value="P_typ_ATPase_c"/>
</dbReference>
<dbReference type="InterPro" id="IPR008250">
    <property type="entry name" value="ATPase_P-typ_transduc_dom_A_sf"/>
</dbReference>
<keyword evidence="11 16" id="KW-0472">Membrane</keyword>
<dbReference type="InterPro" id="IPR023214">
    <property type="entry name" value="HAD_sf"/>
</dbReference>
<dbReference type="SUPFAM" id="SSF81653">
    <property type="entry name" value="Calcium ATPase, transduction domain A"/>
    <property type="match status" value="1"/>
</dbReference>
<dbReference type="Gene3D" id="3.40.50.1000">
    <property type="entry name" value="HAD superfamily/HAD-like"/>
    <property type="match status" value="1"/>
</dbReference>
<evidence type="ECO:0000256" key="9">
    <source>
        <dbReference type="ARBA" id="ARBA00022967"/>
    </source>
</evidence>
<feature type="transmembrane region" description="Helical" evidence="16">
    <location>
        <begin position="1082"/>
        <end position="1103"/>
    </location>
</feature>
<dbReference type="InterPro" id="IPR001757">
    <property type="entry name" value="P_typ_ATPase"/>
</dbReference>
<evidence type="ECO:0000256" key="1">
    <source>
        <dbReference type="ARBA" id="ARBA00004127"/>
    </source>
</evidence>
<evidence type="ECO:0000256" key="14">
    <source>
        <dbReference type="PIRSR" id="PIRSR606539-2"/>
    </source>
</evidence>
<feature type="binding site" evidence="14">
    <location>
        <position position="855"/>
    </location>
    <ligand>
        <name>ATP</name>
        <dbReference type="ChEBI" id="CHEBI:30616"/>
    </ligand>
</feature>
<protein>
    <recommendedName>
        <fullName evidence="16">Phospholipid-transporting ATPase</fullName>
        <ecNumber evidence="16">7.6.2.1</ecNumber>
    </recommendedName>
</protein>
<evidence type="ECO:0000256" key="15">
    <source>
        <dbReference type="PIRSR" id="PIRSR606539-3"/>
    </source>
</evidence>
<dbReference type="InterPro" id="IPR023299">
    <property type="entry name" value="ATPase_P-typ_cyto_dom_N"/>
</dbReference>
<dbReference type="AlphaFoldDB" id="A0A9W7AIV2"/>
<feature type="binding site" evidence="14">
    <location>
        <position position="602"/>
    </location>
    <ligand>
        <name>ATP</name>
        <dbReference type="ChEBI" id="CHEBI:30616"/>
    </ligand>
</feature>
<feature type="transmembrane region" description="Helical" evidence="16">
    <location>
        <begin position="367"/>
        <end position="392"/>
    </location>
</feature>
<evidence type="ECO:0000256" key="12">
    <source>
        <dbReference type="ARBA" id="ARBA00034036"/>
    </source>
</evidence>
<dbReference type="EMBL" id="BRXZ01001513">
    <property type="protein sequence ID" value="GMH73077.1"/>
    <property type="molecule type" value="Genomic_DNA"/>
</dbReference>
<keyword evidence="7 14" id="KW-0067">ATP-binding</keyword>
<evidence type="ECO:0000313" key="20">
    <source>
        <dbReference type="EMBL" id="GMH73077.1"/>
    </source>
</evidence>
<dbReference type="InterPro" id="IPR036412">
    <property type="entry name" value="HAD-like_sf"/>
</dbReference>
<dbReference type="GO" id="GO:0012505">
    <property type="term" value="C:endomembrane system"/>
    <property type="evidence" value="ECO:0007669"/>
    <property type="project" value="UniProtKB-SubCell"/>
</dbReference>
<comment type="caution">
    <text evidence="20">The sequence shown here is derived from an EMBL/GenBank/DDBJ whole genome shotgun (WGS) entry which is preliminary data.</text>
</comment>
<feature type="transmembrane region" description="Helical" evidence="16">
    <location>
        <begin position="1123"/>
        <end position="1142"/>
    </location>
</feature>
<sequence>MGGRNSKSKADVLPSSLPPNWPNPSDEDLKECPARNIVVNGPQGYLYASNFIRTSKYTVWNFLPKFLAQSFHPRKKMANVYFFIISCMQMIPLITNTYGIPTVLMPLSFVIFVDAIFAGLEDLARHKADDLANASKTFIYNDAKGSFEATTWSNIKVGTFIKVLNREVIPADVIIFAVKEKTAIAEGRAYVETKSLDGETNLKMRRALKNTLNDIKVDSDVAKIGHGEVVMEHPNKLIDRFKGTFQLTGGEKEVVDPTNVLLRGCTLRNVDWAICLVVNTGLDTKIMMSNSESPVKTSSLELRINVEIKKVVLYLIAVCLFGAVGNFVWKNQEMLDAWYLKWSTTDADETANLHETDFKDYNATGDFLLSAVVQFFYYFLLMANFVPVSLYVSMSTVKYFQATFIENDVEIYHEETNTPTKVRTMALNEELGQISHVFSDKTGTLTCNIMDFRKCTVNGRSYGKGITEIGKAAYNLQGDSIPEDVLAGEAMSREHAEMHKQPHVNFYDQSIRFDLVGANGDEQAQALEDFFTVLALCHSVIPEHDEETKEVHLSASSPDDEALVCGAKFFGFEFMDRKQGIATLRLSNGELRTYQILEMIEFNSTRKRMSVVVKVDDRLELFSKGADTVMIPRLSERINQEKLLDDTCKHMTAYAKEGLRTLMICKRTLDPAWWEDWHERFHHVSTDLKEIEKRLNGEPNSIDLLAEDLETDFRLLGASAIEDKLQEGVPECIADLANAGIKIWVLTGDKVETAINIAVACRLLHPEEYMEQVVIAGGGDTNTKKKLVEKLIDSIRQFEEDVKQAGSADLVKPRALIIDGPSLIVAMLPEVQPYLLRFTQCCKAVVGCRVSPDQKRQMVHMVKEKVLGVKTLAIGDGANDVAMIQAAHVGIGISGQEGMQAVNASDYAIAQFRFLRRLLLLHGRWNYRRMSKLVCYVFYKNIVMAITQFWYAFQTGFSGQKFYFEGGIQLFNIAYTCFPIMLLGVFDQDVEEKMLLKYPQLYNNGIRDAFFNSKVFFNWILAGTIESLVISIFPLYALQLTGEPNDRQDLLPSLWHYGATSFTLVVIVTNVKLLLNQYTFPWFCTLCWILSVGSWFGSAYGMTNVIQIDFDGYGVYEDLMRNPSYWLCLLVVTVLLAMRDFFYKGYQRAFHPQLHHVLQEIEKFGLGDLN</sequence>
<keyword evidence="8 15" id="KW-0460">Magnesium</keyword>
<dbReference type="GO" id="GO:0005886">
    <property type="term" value="C:plasma membrane"/>
    <property type="evidence" value="ECO:0007669"/>
    <property type="project" value="TreeGrafter"/>
</dbReference>
<dbReference type="Gene3D" id="2.70.150.10">
    <property type="entry name" value="Calcium-transporting ATPase, cytoplasmic transduction domain A"/>
    <property type="match status" value="1"/>
</dbReference>
<evidence type="ECO:0000256" key="3">
    <source>
        <dbReference type="ARBA" id="ARBA00022448"/>
    </source>
</evidence>
<dbReference type="EC" id="7.6.2.1" evidence="16"/>
<feature type="transmembrane region" description="Helical" evidence="16">
    <location>
        <begin position="78"/>
        <end position="94"/>
    </location>
</feature>
<feature type="non-terminal residue" evidence="20">
    <location>
        <position position="1"/>
    </location>
</feature>
<feature type="binding site" evidence="14">
    <location>
        <position position="747"/>
    </location>
    <ligand>
        <name>ATP</name>
        <dbReference type="ChEBI" id="CHEBI:30616"/>
    </ligand>
</feature>
<feature type="transmembrane region" description="Helical" evidence="16">
    <location>
        <begin position="933"/>
        <end position="953"/>
    </location>
</feature>
<feature type="binding site" evidence="14">
    <location>
        <position position="660"/>
    </location>
    <ligand>
        <name>ATP</name>
        <dbReference type="ChEBI" id="CHEBI:30616"/>
    </ligand>
</feature>
<feature type="domain" description="P-type ATPase N-terminal" evidence="18">
    <location>
        <begin position="46"/>
        <end position="102"/>
    </location>
</feature>
<evidence type="ECO:0000256" key="10">
    <source>
        <dbReference type="ARBA" id="ARBA00022989"/>
    </source>
</evidence>
<name>A0A9W7AIV2_9STRA</name>
<evidence type="ECO:0000256" key="13">
    <source>
        <dbReference type="PIRSR" id="PIRSR606539-1"/>
    </source>
</evidence>
<evidence type="ECO:0000259" key="18">
    <source>
        <dbReference type="Pfam" id="PF16209"/>
    </source>
</evidence>
<comment type="subcellular location">
    <subcellularLocation>
        <location evidence="1">Endomembrane system</location>
        <topology evidence="1">Multi-pass membrane protein</topology>
    </subcellularLocation>
    <subcellularLocation>
        <location evidence="16">Membrane</location>
        <topology evidence="16">Multi-pass membrane protein</topology>
    </subcellularLocation>
</comment>
<keyword evidence="5 15" id="KW-0479">Metal-binding</keyword>
<feature type="binding site" evidence="15">
    <location>
        <position position="880"/>
    </location>
    <ligand>
        <name>Mg(2+)</name>
        <dbReference type="ChEBI" id="CHEBI:18420"/>
    </ligand>
</feature>